<gene>
    <name evidence="3" type="ORF">E2C04_02710</name>
</gene>
<dbReference type="EMBL" id="CP038462">
    <property type="protein sequence ID" value="QCC76393.1"/>
    <property type="molecule type" value="Genomic_DNA"/>
</dbReference>
<evidence type="ECO:0000313" key="4">
    <source>
        <dbReference type="Proteomes" id="UP000297025"/>
    </source>
</evidence>
<dbReference type="AlphaFoldDB" id="A0A4P7U894"/>
<dbReference type="Proteomes" id="UP000297025">
    <property type="component" value="Chromosome"/>
</dbReference>
<feature type="compositionally biased region" description="Basic and acidic residues" evidence="1">
    <location>
        <begin position="480"/>
        <end position="498"/>
    </location>
</feature>
<organism evidence="3 4">
    <name type="scientific">Nocardioides daphniae</name>
    <dbReference type="NCBI Taxonomy" id="402297"/>
    <lineage>
        <taxon>Bacteria</taxon>
        <taxon>Bacillati</taxon>
        <taxon>Actinomycetota</taxon>
        <taxon>Actinomycetes</taxon>
        <taxon>Propionibacteriales</taxon>
        <taxon>Nocardioidaceae</taxon>
        <taxon>Nocardioides</taxon>
    </lineage>
</organism>
<reference evidence="3 4" key="1">
    <citation type="journal article" date="2008" name="Int. J. Syst. Evol. Microbiol.">
        <title>Nocardioides daphniae sp. nov., isolated from Daphnia cucullata (Crustacea: Cladocera).</title>
        <authorList>
            <person name="Toth E.M."/>
            <person name="Keki Z."/>
            <person name="Homonnay Z.G."/>
            <person name="Borsodi A.K."/>
            <person name="Marialigeti K."/>
            <person name="Schumann P."/>
        </authorList>
    </citation>
    <scope>NUCLEOTIDE SEQUENCE [LARGE SCALE GENOMIC DNA]</scope>
    <source>
        <strain evidence="3 4">JCM 16608</strain>
    </source>
</reference>
<evidence type="ECO:0000259" key="2">
    <source>
        <dbReference type="Pfam" id="PF06259"/>
    </source>
</evidence>
<sequence>MSAEAAALAAELAAAGHASGVAAVRLEEFAQEAERRWPPGVWRGQAWTTYAAQVATAASETRTSARRWRRVAEELLVLAERVTAGEVSVDEAGELVAGLAAGGSLSTKSSGGGEEVDEVTRRDRAHRAAVALDAAAGRTRRADGLLDPDEEVVWRNARSVDRMLDRTPGATVWAYDPDAFDGDGAVVVGVGDVREADHRVVLVPGVGTDVRDVGVQVERVEAVVAAAEQHGPAAGWFWLGYDAPDAVTDEAARTQARAEQGGEVLARDVAGLRAALPDGPGEEARWTTLGHSYGATTTSYAATHGALDADAVVLVGAPGAGAAEQASDLGVDEVYVGRDSRDVVATLGGEGRAGREGVGLGLDPASEQFGAVRFRAERPDRGWTLGGARPTPATSLRAVSRWATSVPSWRGRLTGWSWPRPRATPGGVARGIRSGVVGWRARRDRSGPQRLRGGGAVGNGEGGGDGPGEGADVDGVVAPRECEDDRERGALPGGDRDVAGVGGGVLRPRGGGRPAGGRDGQGRHSLGAHVALCGVEVRLGHAQDEERPGRCRGGRRRDGHRLARRRHGAAEGGTGGQAGAGEGRSCGADHDGRGGPGGGPQDGAAAGDVRGVARRTGACCKHECSLREKRCRPDGALLNARWG</sequence>
<dbReference type="SUPFAM" id="SSF53474">
    <property type="entry name" value="alpha/beta-Hydrolases"/>
    <property type="match status" value="1"/>
</dbReference>
<feature type="domain" description="DUF1023" evidence="2">
    <location>
        <begin position="183"/>
        <end position="346"/>
    </location>
</feature>
<proteinExistence type="predicted"/>
<accession>A0A4P7U894</accession>
<feature type="region of interest" description="Disordered" evidence="1">
    <location>
        <begin position="542"/>
        <end position="608"/>
    </location>
</feature>
<dbReference type="Pfam" id="PF06259">
    <property type="entry name" value="Abhydrolase_8"/>
    <property type="match status" value="1"/>
</dbReference>
<dbReference type="InterPro" id="IPR029058">
    <property type="entry name" value="AB_hydrolase_fold"/>
</dbReference>
<protein>
    <recommendedName>
        <fullName evidence="2">DUF1023 domain-containing protein</fullName>
    </recommendedName>
</protein>
<dbReference type="OrthoDB" id="3259161at2"/>
<dbReference type="KEGG" id="ndp:E2C04_02710"/>
<feature type="compositionally biased region" description="Gly residues" evidence="1">
    <location>
        <begin position="500"/>
        <end position="519"/>
    </location>
</feature>
<feature type="compositionally biased region" description="Gly residues" evidence="1">
    <location>
        <begin position="452"/>
        <end position="469"/>
    </location>
</feature>
<evidence type="ECO:0000313" key="3">
    <source>
        <dbReference type="EMBL" id="QCC76393.1"/>
    </source>
</evidence>
<feature type="region of interest" description="Disordered" evidence="1">
    <location>
        <begin position="444"/>
        <end position="524"/>
    </location>
</feature>
<feature type="compositionally biased region" description="Gly residues" evidence="1">
    <location>
        <begin position="570"/>
        <end position="584"/>
    </location>
</feature>
<dbReference type="InterPro" id="IPR010427">
    <property type="entry name" value="DUF1023"/>
</dbReference>
<feature type="compositionally biased region" description="Basic residues" evidence="1">
    <location>
        <begin position="550"/>
        <end position="567"/>
    </location>
</feature>
<name>A0A4P7U894_9ACTN</name>
<evidence type="ECO:0000256" key="1">
    <source>
        <dbReference type="SAM" id="MobiDB-lite"/>
    </source>
</evidence>